<dbReference type="Proteomes" id="UP000002009">
    <property type="component" value="Chromosome 13"/>
</dbReference>
<evidence type="ECO:0000256" key="6">
    <source>
        <dbReference type="ARBA" id="ARBA00023128"/>
    </source>
</evidence>
<evidence type="ECO:0000256" key="3">
    <source>
        <dbReference type="ARBA" id="ARBA00022692"/>
    </source>
</evidence>
<comment type="similarity">
    <text evidence="2">Belongs to the MICOS complex subunit Mic60 family.</text>
</comment>
<evidence type="ECO:0000313" key="10">
    <source>
        <dbReference type="EMBL" id="ACO66793.1"/>
    </source>
</evidence>
<evidence type="ECO:0000256" key="5">
    <source>
        <dbReference type="ARBA" id="ARBA00022989"/>
    </source>
</evidence>
<dbReference type="InParanoid" id="C1EF60"/>
<gene>
    <name evidence="10" type="ORF">MICPUN_63674</name>
</gene>
<evidence type="ECO:0000256" key="7">
    <source>
        <dbReference type="ARBA" id="ARBA00023136"/>
    </source>
</evidence>
<evidence type="ECO:0008006" key="12">
    <source>
        <dbReference type="Google" id="ProtNLM"/>
    </source>
</evidence>
<dbReference type="GO" id="GO:0042407">
    <property type="term" value="P:cristae formation"/>
    <property type="evidence" value="ECO:0007669"/>
    <property type="project" value="TreeGrafter"/>
</dbReference>
<keyword evidence="5" id="KW-1133">Transmembrane helix</keyword>
<evidence type="ECO:0000256" key="9">
    <source>
        <dbReference type="SAM" id="MobiDB-lite"/>
    </source>
</evidence>
<dbReference type="GeneID" id="8248465"/>
<dbReference type="OMA" id="CHASILN"/>
<evidence type="ECO:0000256" key="2">
    <source>
        <dbReference type="ARBA" id="ARBA00010877"/>
    </source>
</evidence>
<reference evidence="10 11" key="1">
    <citation type="journal article" date="2009" name="Science">
        <title>Green evolution and dynamic adaptations revealed by genomes of the marine picoeukaryotes Micromonas.</title>
        <authorList>
            <person name="Worden A.Z."/>
            <person name="Lee J.H."/>
            <person name="Mock T."/>
            <person name="Rouze P."/>
            <person name="Simmons M.P."/>
            <person name="Aerts A.L."/>
            <person name="Allen A.E."/>
            <person name="Cuvelier M.L."/>
            <person name="Derelle E."/>
            <person name="Everett M.V."/>
            <person name="Foulon E."/>
            <person name="Grimwood J."/>
            <person name="Gundlach H."/>
            <person name="Henrissat B."/>
            <person name="Napoli C."/>
            <person name="McDonald S.M."/>
            <person name="Parker M.S."/>
            <person name="Rombauts S."/>
            <person name="Salamov A."/>
            <person name="Von Dassow P."/>
            <person name="Badger J.H."/>
            <person name="Coutinho P.M."/>
            <person name="Demir E."/>
            <person name="Dubchak I."/>
            <person name="Gentemann C."/>
            <person name="Eikrem W."/>
            <person name="Gready J.E."/>
            <person name="John U."/>
            <person name="Lanier W."/>
            <person name="Lindquist E.A."/>
            <person name="Lucas S."/>
            <person name="Mayer K.F."/>
            <person name="Moreau H."/>
            <person name="Not F."/>
            <person name="Otillar R."/>
            <person name="Panaud O."/>
            <person name="Pangilinan J."/>
            <person name="Paulsen I."/>
            <person name="Piegu B."/>
            <person name="Poliakov A."/>
            <person name="Robbens S."/>
            <person name="Schmutz J."/>
            <person name="Toulza E."/>
            <person name="Wyss T."/>
            <person name="Zelensky A."/>
            <person name="Zhou K."/>
            <person name="Armbrust E.V."/>
            <person name="Bhattacharya D."/>
            <person name="Goodenough U.W."/>
            <person name="Van de Peer Y."/>
            <person name="Grigoriev I.V."/>
        </authorList>
    </citation>
    <scope>NUCLEOTIDE SEQUENCE [LARGE SCALE GENOMIC DNA]</scope>
    <source>
        <strain evidence="11">RCC299 / NOUM17</strain>
    </source>
</reference>
<protein>
    <recommendedName>
        <fullName evidence="12">Mitofilin</fullName>
    </recommendedName>
</protein>
<keyword evidence="7" id="KW-0472">Membrane</keyword>
<organism evidence="10 11">
    <name type="scientific">Micromonas commoda (strain RCC299 / NOUM17 / CCMP2709)</name>
    <name type="common">Picoplanktonic green alga</name>
    <dbReference type="NCBI Taxonomy" id="296587"/>
    <lineage>
        <taxon>Eukaryota</taxon>
        <taxon>Viridiplantae</taxon>
        <taxon>Chlorophyta</taxon>
        <taxon>Mamiellophyceae</taxon>
        <taxon>Mamiellales</taxon>
        <taxon>Mamiellaceae</taxon>
        <taxon>Micromonas</taxon>
    </lineage>
</organism>
<proteinExistence type="inferred from homology"/>
<feature type="compositionally biased region" description="Pro residues" evidence="9">
    <location>
        <begin position="57"/>
        <end position="66"/>
    </location>
</feature>
<feature type="compositionally biased region" description="Basic and acidic residues" evidence="9">
    <location>
        <begin position="129"/>
        <end position="147"/>
    </location>
</feature>
<keyword evidence="11" id="KW-1185">Reference proteome</keyword>
<dbReference type="eggNOG" id="ENOG502QTA5">
    <property type="taxonomic scope" value="Eukaryota"/>
</dbReference>
<dbReference type="Pfam" id="PF09731">
    <property type="entry name" value="Mitofilin"/>
    <property type="match status" value="1"/>
</dbReference>
<keyword evidence="6" id="KW-0496">Mitochondrion</keyword>
<feature type="region of interest" description="Disordered" evidence="9">
    <location>
        <begin position="103"/>
        <end position="237"/>
    </location>
</feature>
<keyword evidence="4" id="KW-0999">Mitochondrion inner membrane</keyword>
<name>C1EF60_MICCC</name>
<sequence length="608" mass="63605">MSHAVRHVARRIARAVATSTPRTRTPVAEHCARPRAFSRGADGSPGSPGAPLGVAPPGAPSPPPGPNSGGEQRKGFVSWPGLAFLIAAPVAYYLSGGPDDVGDEAHRPVQASATKASQPARKPPTADAPKPERTKATTPKEETRAEATEEEDDVDVFRAAAELLARDLDPSPEGAEKRVEESKAERKERRRAEKRAKREADRGDESGASGPAGAARARALANQPDLSEEDKKEEDGAEAMTAAALVTRAFEGAVEENKEWSATYKAMVYQAEHDAEAFKTALAKVKSEADSELRRRTAELAASHAAAAEAAAAQIESLANEMERSEMRVAALATELERFGIEREAAEREAEAEHRAELASRLEEQAEAHALAIAECLVRERVARAEALDEIRLKLNGVKEAYDVNGKSLQKSHASVKMSLAVFALQSKVANGDPFHEELSAVATVASDATAVDDPAGRALVHAVVGSIPEAVAKSGVPTAGRLTERLADVRRAARRLSLVPETGGGIVAHLVAYLASWLRMSEPTSGWGGGGGSTAGGGVEAAVATARANVAAGRLHVAAAALEEGTEGTAAARAVAGWVADARERQRLEMAVSVLRSHAAAAAASLA</sequence>
<dbReference type="KEGG" id="mis:MICPUN_63674"/>
<evidence type="ECO:0000256" key="8">
    <source>
        <dbReference type="SAM" id="Coils"/>
    </source>
</evidence>
<dbReference type="GO" id="GO:0061617">
    <property type="term" value="C:MICOS complex"/>
    <property type="evidence" value="ECO:0007669"/>
    <property type="project" value="TreeGrafter"/>
</dbReference>
<dbReference type="PANTHER" id="PTHR15415">
    <property type="entry name" value="MITOFILIN"/>
    <property type="match status" value="1"/>
</dbReference>
<dbReference type="RefSeq" id="XP_002505535.1">
    <property type="nucleotide sequence ID" value="XM_002505489.1"/>
</dbReference>
<dbReference type="OrthoDB" id="515755at2759"/>
<feature type="compositionally biased region" description="Basic and acidic residues" evidence="9">
    <location>
        <begin position="164"/>
        <end position="205"/>
    </location>
</feature>
<dbReference type="PANTHER" id="PTHR15415:SF7">
    <property type="entry name" value="MICOS COMPLEX SUBUNIT MIC60"/>
    <property type="match status" value="1"/>
</dbReference>
<evidence type="ECO:0000313" key="11">
    <source>
        <dbReference type="Proteomes" id="UP000002009"/>
    </source>
</evidence>
<feature type="compositionally biased region" description="Low complexity" evidence="9">
    <location>
        <begin position="40"/>
        <end position="56"/>
    </location>
</feature>
<feature type="coiled-coil region" evidence="8">
    <location>
        <begin position="305"/>
        <end position="349"/>
    </location>
</feature>
<accession>C1EF60</accession>
<feature type="compositionally biased region" description="Low complexity" evidence="9">
    <location>
        <begin position="206"/>
        <end position="221"/>
    </location>
</feature>
<feature type="region of interest" description="Disordered" evidence="9">
    <location>
        <begin position="16"/>
        <end position="74"/>
    </location>
</feature>
<evidence type="ECO:0000256" key="1">
    <source>
        <dbReference type="ARBA" id="ARBA00004273"/>
    </source>
</evidence>
<dbReference type="AlphaFoldDB" id="C1EF60"/>
<dbReference type="InterPro" id="IPR019133">
    <property type="entry name" value="MIC60"/>
</dbReference>
<keyword evidence="3" id="KW-0812">Transmembrane</keyword>
<evidence type="ECO:0000256" key="4">
    <source>
        <dbReference type="ARBA" id="ARBA00022792"/>
    </source>
</evidence>
<comment type="subcellular location">
    <subcellularLocation>
        <location evidence="1">Mitochondrion inner membrane</location>
    </subcellularLocation>
</comment>
<keyword evidence="8" id="KW-0175">Coiled coil</keyword>
<dbReference type="EMBL" id="CP001331">
    <property type="protein sequence ID" value="ACO66793.1"/>
    <property type="molecule type" value="Genomic_DNA"/>
</dbReference>